<dbReference type="EMBL" id="JAXIOK010000023">
    <property type="protein sequence ID" value="KAK4743008.1"/>
    <property type="molecule type" value="Genomic_DNA"/>
</dbReference>
<evidence type="ECO:0000313" key="1">
    <source>
        <dbReference type="EMBL" id="KAK4743008.1"/>
    </source>
</evidence>
<organism evidence="1 2">
    <name type="scientific">Trapa incisa</name>
    <dbReference type="NCBI Taxonomy" id="236973"/>
    <lineage>
        <taxon>Eukaryota</taxon>
        <taxon>Viridiplantae</taxon>
        <taxon>Streptophyta</taxon>
        <taxon>Embryophyta</taxon>
        <taxon>Tracheophyta</taxon>
        <taxon>Spermatophyta</taxon>
        <taxon>Magnoliopsida</taxon>
        <taxon>eudicotyledons</taxon>
        <taxon>Gunneridae</taxon>
        <taxon>Pentapetalae</taxon>
        <taxon>rosids</taxon>
        <taxon>malvids</taxon>
        <taxon>Myrtales</taxon>
        <taxon>Lythraceae</taxon>
        <taxon>Trapa</taxon>
    </lineage>
</organism>
<keyword evidence="2" id="KW-1185">Reference proteome</keyword>
<dbReference type="PANTHER" id="PTHR35161:SF22">
    <property type="match status" value="1"/>
</dbReference>
<dbReference type="PANTHER" id="PTHR35161">
    <property type="entry name" value="OS02G0303100 PROTEIN"/>
    <property type="match status" value="1"/>
</dbReference>
<accession>A0AAN7GFH1</accession>
<protein>
    <submittedName>
        <fullName evidence="1">Uncharacterized protein</fullName>
    </submittedName>
</protein>
<proteinExistence type="predicted"/>
<dbReference type="AlphaFoldDB" id="A0AAN7GFH1"/>
<gene>
    <name evidence="1" type="ORF">SAY87_001009</name>
</gene>
<sequence length="577" mass="65347">MEGEVEITQLIPITVSIIYHMAWKDKIAYNLVFHSHLGVWWSLRELLVALFLSNGDAIASSVRQTQAPEPWDLLKEGWKCGASQLCSGFCLEKWTKQLLRMEKGRLLMDWRRNTVCLGGGGLLLLLLRRYKRRQSMSTPLSNFLKPLCAGLLHCWHVLKAGDSSVRRPLVGLFLSLLKSLMRFVWPCRWLEWTFSAPEELSASTLCLMNSSSSNDALEVGHSSSSDDALEVHHSSSFDGALEVHHSDDGSQLAEDGVLEQTSTEGALEENKEAVILDPKPLIISMADPGDQSSGRCFFMKCGLPINALSGNEADLTLLEWIREREGNGIMALATLEVPGASCSTYIRDEIKLLIKSLIQFIQYIHDQGECTSGSTFRPKNIHVVGENLIFKKLKLCSLTEELQEKDYHSVLSMIMTSIVKKKIKLLPYDLQHLLKLLKNPRPHKYLIRKHVALMSSSTCRDFILRLWDKKKTMNSKILSAWQESIDGLSLGKDCWKENIHKESILLNVYNGGKYKDTNKVHLIRFFRNAAAHLSDHSCNGEKFQFEHISLIITDSFPNVLADFQESLYRLGILQEFL</sequence>
<dbReference type="InterPro" id="IPR038357">
    <property type="entry name" value="KEN_sf"/>
</dbReference>
<name>A0AAN7GFH1_9MYRT</name>
<dbReference type="Gene3D" id="1.20.1440.180">
    <property type="entry name" value="KEN domain"/>
    <property type="match status" value="1"/>
</dbReference>
<reference evidence="1 2" key="1">
    <citation type="journal article" date="2023" name="Hortic Res">
        <title>Pangenome of water caltrop reveals structural variations and asymmetric subgenome divergence after allopolyploidization.</title>
        <authorList>
            <person name="Zhang X."/>
            <person name="Chen Y."/>
            <person name="Wang L."/>
            <person name="Yuan Y."/>
            <person name="Fang M."/>
            <person name="Shi L."/>
            <person name="Lu R."/>
            <person name="Comes H.P."/>
            <person name="Ma Y."/>
            <person name="Chen Y."/>
            <person name="Huang G."/>
            <person name="Zhou Y."/>
            <person name="Zheng Z."/>
            <person name="Qiu Y."/>
        </authorList>
    </citation>
    <scope>NUCLEOTIDE SEQUENCE [LARGE SCALE GENOMIC DNA]</scope>
    <source>
        <tissue evidence="1">Roots</tissue>
    </source>
</reference>
<evidence type="ECO:0000313" key="2">
    <source>
        <dbReference type="Proteomes" id="UP001345219"/>
    </source>
</evidence>
<comment type="caution">
    <text evidence="1">The sequence shown here is derived from an EMBL/GenBank/DDBJ whole genome shotgun (WGS) entry which is preliminary data.</text>
</comment>
<dbReference type="Proteomes" id="UP001345219">
    <property type="component" value="Chromosome 1"/>
</dbReference>